<keyword evidence="2" id="KW-1185">Reference proteome</keyword>
<gene>
    <name evidence="1" type="ORF">JKJ07_33930</name>
</gene>
<name>A0ABS1VXW3_9ACTN</name>
<organism evidence="1 2">
    <name type="scientific">Paractinoplanes lichenicola</name>
    <dbReference type="NCBI Taxonomy" id="2802976"/>
    <lineage>
        <taxon>Bacteria</taxon>
        <taxon>Bacillati</taxon>
        <taxon>Actinomycetota</taxon>
        <taxon>Actinomycetes</taxon>
        <taxon>Micromonosporales</taxon>
        <taxon>Micromonosporaceae</taxon>
        <taxon>Paractinoplanes</taxon>
    </lineage>
</organism>
<proteinExistence type="predicted"/>
<dbReference type="EMBL" id="JAENHO010000011">
    <property type="protein sequence ID" value="MBL7259328.1"/>
    <property type="molecule type" value="Genomic_DNA"/>
</dbReference>
<sequence>MDPIDFQGNANVPYVDLDPGDGLVFLAVADVGGWTMIVEPNGFFCTDRQVIPVLSAGGEQVTFYRSEHTAPEFLWAVDGDVQVGFCPAGDDDRWGTDPRRLDQVLAELGFGEEVVEDFKALTLALMHHITGVRLTPALLGNAMFRCAFAPDPLGALIDPGALAQAQQDLADAGSGYDPLDDPWSIYGIRDPRVQATGEVGLWLATHDQDLPVGLAYADQHLVRAAARWMRDWVFAKAELLDQPWFMPRRDALDRGESIPAGDREAIRRRLTSAPDPVSHPAGEQAPLGWRHEQAFTLIDGPLPDSPVAQFGDAFRAAVMVDISHHGRALADLRRAFPELFTRRN</sequence>
<evidence type="ECO:0000313" key="1">
    <source>
        <dbReference type="EMBL" id="MBL7259328.1"/>
    </source>
</evidence>
<protein>
    <submittedName>
        <fullName evidence="1">Uncharacterized protein</fullName>
    </submittedName>
</protein>
<dbReference type="InterPro" id="IPR045592">
    <property type="entry name" value="DUF6461"/>
</dbReference>
<accession>A0ABS1VXW3</accession>
<comment type="caution">
    <text evidence="1">The sequence shown here is derived from an EMBL/GenBank/DDBJ whole genome shotgun (WGS) entry which is preliminary data.</text>
</comment>
<evidence type="ECO:0000313" key="2">
    <source>
        <dbReference type="Proteomes" id="UP000598996"/>
    </source>
</evidence>
<reference evidence="1 2" key="1">
    <citation type="submission" date="2021-01" db="EMBL/GenBank/DDBJ databases">
        <title>Actinoplanes sp. nov. LDG1-01 isolated from lichen.</title>
        <authorList>
            <person name="Saeng-In P."/>
            <person name="Phongsopitanun W."/>
            <person name="Kanchanasin P."/>
            <person name="Yuki M."/>
            <person name="Kudo T."/>
            <person name="Ohkuma M."/>
            <person name="Tanasupawat S."/>
        </authorList>
    </citation>
    <scope>NUCLEOTIDE SEQUENCE [LARGE SCALE GENOMIC DNA]</scope>
    <source>
        <strain evidence="1 2">LDG1-01</strain>
    </source>
</reference>
<dbReference type="Pfam" id="PF20062">
    <property type="entry name" value="DUF6461"/>
    <property type="match status" value="1"/>
</dbReference>
<dbReference type="Proteomes" id="UP000598996">
    <property type="component" value="Unassembled WGS sequence"/>
</dbReference>